<evidence type="ECO:0000256" key="1">
    <source>
        <dbReference type="SAM" id="MobiDB-lite"/>
    </source>
</evidence>
<proteinExistence type="predicted"/>
<gene>
    <name evidence="3" type="ORF">LLUT_LOCUS12416</name>
</gene>
<feature type="region of interest" description="Disordered" evidence="1">
    <location>
        <begin position="1"/>
        <end position="36"/>
    </location>
</feature>
<dbReference type="Proteomes" id="UP001497480">
    <property type="component" value="Unassembled WGS sequence"/>
</dbReference>
<name>A0AAV1WQL1_LUPLU</name>
<dbReference type="PANTHER" id="PTHR33919">
    <property type="entry name" value="OS09G0127700 PROTEIN"/>
    <property type="match status" value="1"/>
</dbReference>
<dbReference type="PANTHER" id="PTHR33919:SF9">
    <property type="entry name" value="RIBOSOME BIOGENESIS NEP1-LIKE PROTEIN"/>
    <property type="match status" value="1"/>
</dbReference>
<accession>A0AAV1WQL1</accession>
<evidence type="ECO:0000256" key="2">
    <source>
        <dbReference type="SAM" id="Phobius"/>
    </source>
</evidence>
<keyword evidence="2" id="KW-0812">Transmembrane</keyword>
<keyword evidence="2" id="KW-0472">Membrane</keyword>
<reference evidence="3 4" key="1">
    <citation type="submission" date="2024-03" db="EMBL/GenBank/DDBJ databases">
        <authorList>
            <person name="Martinez-Hernandez J."/>
        </authorList>
    </citation>
    <scope>NUCLEOTIDE SEQUENCE [LARGE SCALE GENOMIC DNA]</scope>
</reference>
<sequence length="245" mass="27060">MMVTELRGGSRSIGTSTIPKMKAMSPTMDPAHDSHSTHRMSTLKADLAPVYIVCGMVVVAVTIGVHTAYQQLARSPAVHVNKKRRESVPEFSEPDHTIKSSNNFINGSFLRKLSHIQENKATLNDPLHPNPFTQHIPYEVHQIYTINNAHNVQFVHSIASGFEYEIEDHHSEPITATETDHVVDNVAMSSNSNENADDECILPGIGLHLNALVTLNNDVQPGEDCSQASAYMAHEDLNSNNLIFM</sequence>
<evidence type="ECO:0008006" key="5">
    <source>
        <dbReference type="Google" id="ProtNLM"/>
    </source>
</evidence>
<feature type="transmembrane region" description="Helical" evidence="2">
    <location>
        <begin position="48"/>
        <end position="69"/>
    </location>
</feature>
<comment type="caution">
    <text evidence="3">The sequence shown here is derived from an EMBL/GenBank/DDBJ whole genome shotgun (WGS) entry which is preliminary data.</text>
</comment>
<evidence type="ECO:0000313" key="3">
    <source>
        <dbReference type="EMBL" id="CAL0311356.1"/>
    </source>
</evidence>
<organism evidence="3 4">
    <name type="scientific">Lupinus luteus</name>
    <name type="common">European yellow lupine</name>
    <dbReference type="NCBI Taxonomy" id="3873"/>
    <lineage>
        <taxon>Eukaryota</taxon>
        <taxon>Viridiplantae</taxon>
        <taxon>Streptophyta</taxon>
        <taxon>Embryophyta</taxon>
        <taxon>Tracheophyta</taxon>
        <taxon>Spermatophyta</taxon>
        <taxon>Magnoliopsida</taxon>
        <taxon>eudicotyledons</taxon>
        <taxon>Gunneridae</taxon>
        <taxon>Pentapetalae</taxon>
        <taxon>rosids</taxon>
        <taxon>fabids</taxon>
        <taxon>Fabales</taxon>
        <taxon>Fabaceae</taxon>
        <taxon>Papilionoideae</taxon>
        <taxon>50 kb inversion clade</taxon>
        <taxon>genistoids sensu lato</taxon>
        <taxon>core genistoids</taxon>
        <taxon>Genisteae</taxon>
        <taxon>Lupinus</taxon>
    </lineage>
</organism>
<keyword evidence="2" id="KW-1133">Transmembrane helix</keyword>
<dbReference type="EMBL" id="CAXHTB010000009">
    <property type="protein sequence ID" value="CAL0311356.1"/>
    <property type="molecule type" value="Genomic_DNA"/>
</dbReference>
<protein>
    <recommendedName>
        <fullName evidence="5">Transmembrane protein</fullName>
    </recommendedName>
</protein>
<keyword evidence="4" id="KW-1185">Reference proteome</keyword>
<dbReference type="AlphaFoldDB" id="A0AAV1WQL1"/>
<evidence type="ECO:0000313" key="4">
    <source>
        <dbReference type="Proteomes" id="UP001497480"/>
    </source>
</evidence>